<name>A0A7U4GJ96_YEREN</name>
<reference evidence="1 2" key="1">
    <citation type="submission" date="2017-11" db="EMBL/GenBank/DDBJ databases">
        <title>The complete genome sequence and comparative genome analysis of Yersinia enterocolitica strain LC20.</title>
        <authorList>
            <person name="Shi G."/>
            <person name="Su M."/>
            <person name="Liang J."/>
            <person name="Gu W."/>
            <person name="Xiao Y."/>
            <person name="Zhang Z."/>
            <person name="Qiu H."/>
            <person name="Duan R."/>
            <person name="Zhang Z."/>
            <person name="Li Y."/>
            <person name="Zhang X."/>
            <person name="Ling Y."/>
            <person name="Song L."/>
            <person name="Chen M."/>
            <person name="Zhao Y."/>
            <person name="Wu J."/>
            <person name="Jing H."/>
            <person name="Xiao J."/>
            <person name="Wang X."/>
        </authorList>
    </citation>
    <scope>NUCLEOTIDE SEQUENCE [LARGE SCALE GENOMIC DNA]</scope>
    <source>
        <strain evidence="1 2">LC20</strain>
        <plasmid evidence="2">Plasmid1_80k</plasmid>
    </source>
</reference>
<geneLocation type="plasmid" evidence="2">
    <name>Plasmid1_80k</name>
</geneLocation>
<dbReference type="AlphaFoldDB" id="A0A7U4GJ96"/>
<evidence type="ECO:0000313" key="1">
    <source>
        <dbReference type="EMBL" id="AHM76676.1"/>
    </source>
</evidence>
<dbReference type="KEGG" id="yel:LC20_06104"/>
<sequence length="139" mass="15449">MYGTREFLCQTLAEMYPAGEPLALLVLTSDWIGAIAEGIEHSLTERETLNVLEKLGTLPEDDCPLSCVSLDTVAGLIAQVKSETRLVSVPADLLDMLATTAEQALWPQEWQARDENRTVPENLTRKIADIVQVRDLLKR</sequence>
<evidence type="ECO:0000313" key="2">
    <source>
        <dbReference type="Proteomes" id="UP000230961"/>
    </source>
</evidence>
<protein>
    <submittedName>
        <fullName evidence="1">DUF1380 domain-containing protein</fullName>
    </submittedName>
</protein>
<proteinExistence type="predicted"/>
<accession>A0A7U4GJ96</accession>
<dbReference type="Pfam" id="PF07128">
    <property type="entry name" value="DUF1380"/>
    <property type="match status" value="1"/>
</dbReference>
<keyword evidence="1" id="KW-0614">Plasmid</keyword>
<gene>
    <name evidence="1" type="ORF">LC20_06104</name>
</gene>
<dbReference type="EMBL" id="CP007449">
    <property type="protein sequence ID" value="AHM76676.1"/>
    <property type="molecule type" value="Genomic_DNA"/>
</dbReference>
<organism evidence="1 2">
    <name type="scientific">Yersinia enterocolitica LC20</name>
    <dbReference type="NCBI Taxonomy" id="1443113"/>
    <lineage>
        <taxon>Bacteria</taxon>
        <taxon>Pseudomonadati</taxon>
        <taxon>Pseudomonadota</taxon>
        <taxon>Gammaproteobacteria</taxon>
        <taxon>Enterobacterales</taxon>
        <taxon>Yersiniaceae</taxon>
        <taxon>Yersinia</taxon>
    </lineage>
</organism>
<dbReference type="InterPro" id="IPR009811">
    <property type="entry name" value="DUF1380"/>
</dbReference>
<dbReference type="Proteomes" id="UP000230961">
    <property type="component" value="Plasmid p1_80K"/>
</dbReference>